<feature type="transmembrane region" description="Helical" evidence="1">
    <location>
        <begin position="132"/>
        <end position="151"/>
    </location>
</feature>
<proteinExistence type="predicted"/>
<name>A0A195BGX0_9HYME</name>
<accession>A0A195BGX0</accession>
<dbReference type="EMBL" id="KQ976490">
    <property type="protein sequence ID" value="KYM83397.1"/>
    <property type="molecule type" value="Genomic_DNA"/>
</dbReference>
<reference evidence="2 3" key="1">
    <citation type="submission" date="2015-09" db="EMBL/GenBank/DDBJ databases">
        <title>Atta colombica WGS genome.</title>
        <authorList>
            <person name="Nygaard S."/>
            <person name="Hu H."/>
            <person name="Boomsma J."/>
            <person name="Zhang G."/>
        </authorList>
    </citation>
    <scope>NUCLEOTIDE SEQUENCE [LARGE SCALE GENOMIC DNA]</scope>
    <source>
        <strain evidence="2">Treedump-2</strain>
        <tissue evidence="2">Whole body</tissue>
    </source>
</reference>
<organism evidence="2 3">
    <name type="scientific">Atta colombica</name>
    <dbReference type="NCBI Taxonomy" id="520822"/>
    <lineage>
        <taxon>Eukaryota</taxon>
        <taxon>Metazoa</taxon>
        <taxon>Ecdysozoa</taxon>
        <taxon>Arthropoda</taxon>
        <taxon>Hexapoda</taxon>
        <taxon>Insecta</taxon>
        <taxon>Pterygota</taxon>
        <taxon>Neoptera</taxon>
        <taxon>Endopterygota</taxon>
        <taxon>Hymenoptera</taxon>
        <taxon>Apocrita</taxon>
        <taxon>Aculeata</taxon>
        <taxon>Formicoidea</taxon>
        <taxon>Formicidae</taxon>
        <taxon>Myrmicinae</taxon>
        <taxon>Atta</taxon>
    </lineage>
</organism>
<feature type="transmembrane region" description="Helical" evidence="1">
    <location>
        <begin position="316"/>
        <end position="337"/>
    </location>
</feature>
<keyword evidence="1" id="KW-0472">Membrane</keyword>
<keyword evidence="1" id="KW-0812">Transmembrane</keyword>
<keyword evidence="3" id="KW-1185">Reference proteome</keyword>
<evidence type="ECO:0000313" key="2">
    <source>
        <dbReference type="EMBL" id="KYM83397.1"/>
    </source>
</evidence>
<keyword evidence="1" id="KW-1133">Transmembrane helix</keyword>
<dbReference type="Proteomes" id="UP000078540">
    <property type="component" value="Unassembled WGS sequence"/>
</dbReference>
<evidence type="ECO:0000313" key="3">
    <source>
        <dbReference type="Proteomes" id="UP000078540"/>
    </source>
</evidence>
<feature type="non-terminal residue" evidence="2">
    <location>
        <position position="1"/>
    </location>
</feature>
<sequence>LIMSSFGAILFMIAKSIFGFIMNYFQTQKKLIFMNFLIALCKGTRNIICHHTRMQIFPITIIFGKEVVILPNTSCLINISNTLLCQKEFKDNYNCNVICDNFENNHCSDIGLGLIFDVWSQGKIYKTYTSEFLLVLVFTCIDLIFATYIKIVKCIYRHMYAFKIQIYCYIRYGKKFVAFFVAVRCNGKNVTNFFLHLIFSFLCFGKFMPSGYFCFLKLLFEIWTQKNLSNKIYHFFFLGKILEKLGYGYTFILFLAFYSLYANVISSSNVSVSIQGIISGVKDDLGYNNVIIFSCRSIDSLIESIFLKKFGGSLTLQIFSIFAAFCSLVYLLFYLTYLKHEISGNSLV</sequence>
<gene>
    <name evidence="2" type="ORF">ALC53_06129</name>
</gene>
<feature type="transmembrane region" description="Helical" evidence="1">
    <location>
        <begin position="6"/>
        <end position="25"/>
    </location>
</feature>
<evidence type="ECO:0000256" key="1">
    <source>
        <dbReference type="SAM" id="Phobius"/>
    </source>
</evidence>
<dbReference type="AlphaFoldDB" id="A0A195BGX0"/>
<feature type="transmembrane region" description="Helical" evidence="1">
    <location>
        <begin position="193"/>
        <end position="220"/>
    </location>
</feature>
<protein>
    <submittedName>
        <fullName evidence="2">Uncharacterized protein</fullName>
    </submittedName>
</protein>
<feature type="transmembrane region" description="Helical" evidence="1">
    <location>
        <begin position="241"/>
        <end position="261"/>
    </location>
</feature>